<accession>A0A9W6BCB8</accession>
<evidence type="ECO:0000313" key="2">
    <source>
        <dbReference type="EMBL" id="GLC48936.1"/>
    </source>
</evidence>
<reference evidence="2 3" key="1">
    <citation type="journal article" date="2023" name="Commun. Biol.">
        <title>Reorganization of the ancestral sex-determining regions during the evolution of trioecy in Pleodorina starrii.</title>
        <authorList>
            <person name="Takahashi K."/>
            <person name="Suzuki S."/>
            <person name="Kawai-Toyooka H."/>
            <person name="Yamamoto K."/>
            <person name="Hamaji T."/>
            <person name="Ootsuki R."/>
            <person name="Yamaguchi H."/>
            <person name="Kawachi M."/>
            <person name="Higashiyama T."/>
            <person name="Nozaki H."/>
        </authorList>
    </citation>
    <scope>NUCLEOTIDE SEQUENCE [LARGE SCALE GENOMIC DNA]</scope>
    <source>
        <strain evidence="2 3">NIES-4479</strain>
    </source>
</reference>
<dbReference type="Proteomes" id="UP001165080">
    <property type="component" value="Unassembled WGS sequence"/>
</dbReference>
<comment type="caution">
    <text evidence="2">The sequence shown here is derived from an EMBL/GenBank/DDBJ whole genome shotgun (WGS) entry which is preliminary data.</text>
</comment>
<gene>
    <name evidence="2" type="primary">PLEST005950</name>
    <name evidence="2" type="ORF">PLESTB_000164800</name>
</gene>
<proteinExistence type="predicted"/>
<feature type="region of interest" description="Disordered" evidence="1">
    <location>
        <begin position="624"/>
        <end position="662"/>
    </location>
</feature>
<sequence length="774" mass="83215">MADCTLMALLQATGQADGLAPDALANLGHIPLIQHLAAVLTKEDNFVSPEDAELAEVHANYENDPDLADQEFQQLLELRYSNPEAFALELADDPELREIIEKVVKKEELIRQGDGSLARTRAQVTTLHENSQAIRQQQQQVDQGLTRASRAVEQRAAAAASRNAADNSTAQTVQEIARHMQEMLQKSAGRWLLLANSLEDLRETEKTITAEISRAKEQLSPAELTRSLAEQQATLGAMPDTPFAPSSTRMLTGLEPEQYATVLAEAGRIGTSGRMMRDRMERKRAELAGLQRQVELVQWLTDEGAGAGAASGLGCMFRDWEQLNDPEAEARLRAETEMLEQQIRSLHDGDQRQALLDQLAAVSTAQVKRALWLLRHQQLTYMTQLQQQLLEVLLQQWARAEVVQVLRAEERRTLQDMFIRLGTMSSELDEAVRVVAADADEFRAVAAAADAQALLATDRGPQALLGGDTALCSAYSLLDSQRQRLQLLQEQQEAVHAAADAAAAAAGGGNSGSLGQQRDGGGAFGAPQSMPSPRNAAGGMGMGSGSFGAAPAPGGNAFLDSVMCDPAHRNVSHLTASVDAVLGLMGRLEQQVSQRVSGQLSQLVSEGKRRVEEMRQILAGPADQLPQQQQAQAQAQLSADAANPQQVQQASSSSRSGGGAAAAGAAGAGALARADPKSSSSCSSSLAQQQKPAWPVLRDPAFAAELVGTKADVERVLADVQVFVSRQNMLVDGTRRNQSRMERGVLAAFWNAPEQLLCDVQNLRDRLAALLSSQ</sequence>
<dbReference type="EMBL" id="BRXU01000002">
    <property type="protein sequence ID" value="GLC48936.1"/>
    <property type="molecule type" value="Genomic_DNA"/>
</dbReference>
<dbReference type="OrthoDB" id="536822at2759"/>
<evidence type="ECO:0000256" key="1">
    <source>
        <dbReference type="SAM" id="MobiDB-lite"/>
    </source>
</evidence>
<organism evidence="2 3">
    <name type="scientific">Pleodorina starrii</name>
    <dbReference type="NCBI Taxonomy" id="330485"/>
    <lineage>
        <taxon>Eukaryota</taxon>
        <taxon>Viridiplantae</taxon>
        <taxon>Chlorophyta</taxon>
        <taxon>core chlorophytes</taxon>
        <taxon>Chlorophyceae</taxon>
        <taxon>CS clade</taxon>
        <taxon>Chlamydomonadales</taxon>
        <taxon>Volvocaceae</taxon>
        <taxon>Pleodorina</taxon>
    </lineage>
</organism>
<feature type="region of interest" description="Disordered" evidence="1">
    <location>
        <begin position="506"/>
        <end position="542"/>
    </location>
</feature>
<feature type="compositionally biased region" description="Gly residues" evidence="1">
    <location>
        <begin position="506"/>
        <end position="524"/>
    </location>
</feature>
<dbReference type="AlphaFoldDB" id="A0A9W6BCB8"/>
<feature type="compositionally biased region" description="Low complexity" evidence="1">
    <location>
        <begin position="624"/>
        <end position="642"/>
    </location>
</feature>
<protein>
    <submittedName>
        <fullName evidence="2">Uncharacterized protein</fullName>
    </submittedName>
</protein>
<keyword evidence="3" id="KW-1185">Reference proteome</keyword>
<name>A0A9W6BCB8_9CHLO</name>
<evidence type="ECO:0000313" key="3">
    <source>
        <dbReference type="Proteomes" id="UP001165080"/>
    </source>
</evidence>